<comment type="caution">
    <text evidence="1">The sequence shown here is derived from an EMBL/GenBank/DDBJ whole genome shotgun (WGS) entry which is preliminary data.</text>
</comment>
<name>A0A533Q786_9BACT</name>
<evidence type="ECO:0000313" key="2">
    <source>
        <dbReference type="Proteomes" id="UP000319783"/>
    </source>
</evidence>
<accession>A0A533Q786</accession>
<dbReference type="AlphaFoldDB" id="A0A533Q786"/>
<protein>
    <submittedName>
        <fullName evidence="1">Uncharacterized protein</fullName>
    </submittedName>
</protein>
<dbReference type="Proteomes" id="UP000319783">
    <property type="component" value="Unassembled WGS sequence"/>
</dbReference>
<evidence type="ECO:0000313" key="1">
    <source>
        <dbReference type="EMBL" id="TLD40486.1"/>
    </source>
</evidence>
<proteinExistence type="predicted"/>
<organism evidence="1 2">
    <name type="scientific">Candidatus Jettenia ecosi</name>
    <dbReference type="NCBI Taxonomy" id="2494326"/>
    <lineage>
        <taxon>Bacteria</taxon>
        <taxon>Pseudomonadati</taxon>
        <taxon>Planctomycetota</taxon>
        <taxon>Candidatus Brocadiia</taxon>
        <taxon>Candidatus Brocadiales</taxon>
        <taxon>Candidatus Brocadiaceae</taxon>
        <taxon>Candidatus Jettenia</taxon>
    </lineage>
</organism>
<dbReference type="EMBL" id="SULG01000097">
    <property type="protein sequence ID" value="TLD40486.1"/>
    <property type="molecule type" value="Genomic_DNA"/>
</dbReference>
<sequence length="54" mass="6096">MSPLRGLRAFFCFFYNHDIPTGSGRNAKSCACTIVMSYAPVPLQNRVPLQVFSW</sequence>
<reference evidence="1 2" key="1">
    <citation type="submission" date="2019-04" db="EMBL/GenBank/DDBJ databases">
        <title>Genome of a novel bacterium Candidatus Jettenia ecosi reconstructed from metagenome of an anammox bioreactor.</title>
        <authorList>
            <person name="Mardanov A.V."/>
            <person name="Beletsky A.V."/>
            <person name="Ravin N.V."/>
            <person name="Botchkova E.A."/>
            <person name="Litti Y.V."/>
            <person name="Nozhevnikova A.N."/>
        </authorList>
    </citation>
    <scope>NUCLEOTIDE SEQUENCE [LARGE SCALE GENOMIC DNA]</scope>
    <source>
        <strain evidence="1">J2</strain>
    </source>
</reference>
<gene>
    <name evidence="1" type="ORF">JETT_3245</name>
</gene>